<evidence type="ECO:0000259" key="3">
    <source>
        <dbReference type="Pfam" id="PF05030"/>
    </source>
</evidence>
<organism evidence="4 5">
    <name type="scientific">Nepenthes gracilis</name>
    <name type="common">Slender pitcher plant</name>
    <dbReference type="NCBI Taxonomy" id="150966"/>
    <lineage>
        <taxon>Eukaryota</taxon>
        <taxon>Viridiplantae</taxon>
        <taxon>Streptophyta</taxon>
        <taxon>Embryophyta</taxon>
        <taxon>Tracheophyta</taxon>
        <taxon>Spermatophyta</taxon>
        <taxon>Magnoliopsida</taxon>
        <taxon>eudicotyledons</taxon>
        <taxon>Gunneridae</taxon>
        <taxon>Pentapetalae</taxon>
        <taxon>Caryophyllales</taxon>
        <taxon>Nepenthaceae</taxon>
        <taxon>Nepenthes</taxon>
    </lineage>
</organism>
<evidence type="ECO:0000313" key="4">
    <source>
        <dbReference type="EMBL" id="GMH18312.1"/>
    </source>
</evidence>
<feature type="region of interest" description="Disordered" evidence="2">
    <location>
        <begin position="177"/>
        <end position="205"/>
    </location>
</feature>
<reference evidence="4" key="1">
    <citation type="submission" date="2023-05" db="EMBL/GenBank/DDBJ databases">
        <title>Nepenthes gracilis genome sequencing.</title>
        <authorList>
            <person name="Fukushima K."/>
        </authorList>
    </citation>
    <scope>NUCLEOTIDE SEQUENCE</scope>
    <source>
        <strain evidence="4">SING2019-196</strain>
    </source>
</reference>
<dbReference type="AlphaFoldDB" id="A0AAD3XUR9"/>
<evidence type="ECO:0000256" key="2">
    <source>
        <dbReference type="SAM" id="MobiDB-lite"/>
    </source>
</evidence>
<feature type="domain" description="SS18 N-terminal" evidence="3">
    <location>
        <begin position="19"/>
        <end position="74"/>
    </location>
</feature>
<feature type="compositionally biased region" description="Polar residues" evidence="2">
    <location>
        <begin position="196"/>
        <end position="205"/>
    </location>
</feature>
<dbReference type="EMBL" id="BSYO01000019">
    <property type="protein sequence ID" value="GMH18312.1"/>
    <property type="molecule type" value="Genomic_DNA"/>
</dbReference>
<name>A0AAD3XUR9_NEPGR</name>
<proteinExistence type="inferred from homology"/>
<dbReference type="InterPro" id="IPR007726">
    <property type="entry name" value="SS18_N"/>
</dbReference>
<keyword evidence="5" id="KW-1185">Reference proteome</keyword>
<dbReference type="Pfam" id="PF05030">
    <property type="entry name" value="SSXT"/>
    <property type="match status" value="1"/>
</dbReference>
<accession>A0AAD3XUR9</accession>
<evidence type="ECO:0000256" key="1">
    <source>
        <dbReference type="ARBA" id="ARBA00007945"/>
    </source>
</evidence>
<comment type="similarity">
    <text evidence="1">Belongs to the SS18 family.</text>
</comment>
<comment type="caution">
    <text evidence="4">The sequence shown here is derived from an EMBL/GenBank/DDBJ whole genome shotgun (WGS) entry which is preliminary data.</text>
</comment>
<protein>
    <recommendedName>
        <fullName evidence="3">SS18 N-terminal domain-containing protein</fullName>
    </recommendedName>
</protein>
<evidence type="ECO:0000313" key="5">
    <source>
        <dbReference type="Proteomes" id="UP001279734"/>
    </source>
</evidence>
<gene>
    <name evidence="4" type="ORF">Nepgr_020153</name>
</gene>
<dbReference type="Proteomes" id="UP001279734">
    <property type="component" value="Unassembled WGS sequence"/>
</dbReference>
<sequence length="205" mass="22597">MQQQSPQMFSIPPSLPTTNITTEQIQKYLDENKRLILAILENQNLGKLAECAQYQDVLQKNLMYLAAIADAQPQAPTAPHQMSPQTAIQPQGPFVQHPQSVMAQQLQQQSAAFGPRLPFQINALQPHDQQQHQQLLHFQQQQQQQQPMAGLMGMRISANNNNKQTAVQTGFGAVSSFMDSHGRRDGSEAVSGDAQMPSSGLGNSK</sequence>